<dbReference type="KEGG" id="swd:Swoo_0359"/>
<dbReference type="RefSeq" id="WP_012323008.1">
    <property type="nucleotide sequence ID" value="NC_010506.1"/>
</dbReference>
<evidence type="ECO:0000313" key="3">
    <source>
        <dbReference type="Proteomes" id="UP000002168"/>
    </source>
</evidence>
<sequence length="502" mass="56835" precursor="true">MKLSVTLFAVILILSACSDNHNKDAVEFKANVGDSAKYWVQHVSRIDLATATIGESTTLSLLRYRIEQTDATTLRFSVIPEYFQNTPYCENQFRRLQTKVAKYCALVWEGFKLDLNPADGSLINLQRTSASGWQTMLDKGTSLLVKSLRNTVNAPGFIQTIPKIIGSKITLHDFSGFTLTMIVDKVTSQTIELSFTRDDPQFRQYGKVIVNQSNGWLQHATLIAEKPLGSYQTAYRRTVMQKTNEYDAPGLITVIKDHRRVESNWTDISQTAKYHAAQDAPIDKSFFQFSQARMQQWGEIIDTDLKISDEKQQPQGEVRFENLRGQSTIDPELNIKFSPRFNPMISSTEQGVYANMRLMALTSARLSSLNLIDSITAEMVYYPAKIESHTLPWPSNKPKTYSLGQAQLEITPVPNKSNIYEVTYISANDDYLLPVFGGVEGQFSRLPPKVGPQWLGLGDRPLVPTNQMSWQLKVDNPPEHVTVYIKNVSKKATQKHSVVWYR</sequence>
<reference evidence="2 3" key="1">
    <citation type="submission" date="2008-02" db="EMBL/GenBank/DDBJ databases">
        <title>Complete sequence of Shewanella woodyi ATCC 51908.</title>
        <authorList>
            <consortium name="US DOE Joint Genome Institute"/>
            <person name="Copeland A."/>
            <person name="Lucas S."/>
            <person name="Lapidus A."/>
            <person name="Glavina del Rio T."/>
            <person name="Dalin E."/>
            <person name="Tice H."/>
            <person name="Bruce D."/>
            <person name="Goodwin L."/>
            <person name="Pitluck S."/>
            <person name="Sims D."/>
            <person name="Brettin T."/>
            <person name="Detter J.C."/>
            <person name="Han C."/>
            <person name="Kuske C.R."/>
            <person name="Schmutz J."/>
            <person name="Larimer F."/>
            <person name="Land M."/>
            <person name="Hauser L."/>
            <person name="Kyrpides N."/>
            <person name="Lykidis A."/>
            <person name="Zhao J.-S."/>
            <person name="Richardson P."/>
        </authorList>
    </citation>
    <scope>NUCLEOTIDE SEQUENCE [LARGE SCALE GENOMIC DNA]</scope>
    <source>
        <strain evidence="3">ATCC 51908 / MS32</strain>
    </source>
</reference>
<dbReference type="PROSITE" id="PS51257">
    <property type="entry name" value="PROKAR_LIPOPROTEIN"/>
    <property type="match status" value="1"/>
</dbReference>
<evidence type="ECO:0000313" key="2">
    <source>
        <dbReference type="EMBL" id="ACA84659.1"/>
    </source>
</evidence>
<keyword evidence="3" id="KW-1185">Reference proteome</keyword>
<dbReference type="EMBL" id="CP000961">
    <property type="protein sequence ID" value="ACA84659.1"/>
    <property type="molecule type" value="Genomic_DNA"/>
</dbReference>
<evidence type="ECO:0008006" key="4">
    <source>
        <dbReference type="Google" id="ProtNLM"/>
    </source>
</evidence>
<protein>
    <recommendedName>
        <fullName evidence="4">Lipoprotein</fullName>
    </recommendedName>
</protein>
<dbReference type="HOGENOM" id="CLU_539568_0_0_6"/>
<name>B1KP89_SHEWM</name>
<feature type="signal peptide" evidence="1">
    <location>
        <begin position="1"/>
        <end position="18"/>
    </location>
</feature>
<accession>B1KP89</accession>
<feature type="chain" id="PRO_5002764715" description="Lipoprotein" evidence="1">
    <location>
        <begin position="19"/>
        <end position="502"/>
    </location>
</feature>
<gene>
    <name evidence="2" type="ordered locus">Swoo_0359</name>
</gene>
<dbReference type="eggNOG" id="ENOG5031PN4">
    <property type="taxonomic scope" value="Bacteria"/>
</dbReference>
<keyword evidence="1" id="KW-0732">Signal</keyword>
<dbReference type="Proteomes" id="UP000002168">
    <property type="component" value="Chromosome"/>
</dbReference>
<proteinExistence type="predicted"/>
<dbReference type="AlphaFoldDB" id="B1KP89"/>
<evidence type="ECO:0000256" key="1">
    <source>
        <dbReference type="SAM" id="SignalP"/>
    </source>
</evidence>
<dbReference type="STRING" id="392500.Swoo_0359"/>
<organism evidence="2 3">
    <name type="scientific">Shewanella woodyi (strain ATCC 51908 / MS32)</name>
    <dbReference type="NCBI Taxonomy" id="392500"/>
    <lineage>
        <taxon>Bacteria</taxon>
        <taxon>Pseudomonadati</taxon>
        <taxon>Pseudomonadota</taxon>
        <taxon>Gammaproteobacteria</taxon>
        <taxon>Alteromonadales</taxon>
        <taxon>Shewanellaceae</taxon>
        <taxon>Shewanella</taxon>
    </lineage>
</organism>